<evidence type="ECO:0000313" key="1">
    <source>
        <dbReference type="EMBL" id="GEK44934.1"/>
    </source>
</evidence>
<sequence length="172" mass="19013">MPIEFKIEGMDELSKKLQTLTDGKAVNRRARSAARKAMQLVLFAAKVGASRIDDPDTRESIQENLVIRNGKSRDINTVRMRVGVLGGAKNYANTKDNIRKGRAGKQYTTDGSSKNPGGDTFYWRFIEFGTSTSPPVPFLRPALAQNIDAVTAEFNKAFMKSIESAIKKGKIE</sequence>
<proteinExistence type="predicted"/>
<protein>
    <recommendedName>
        <fullName evidence="3">HK97 gp10 family phage protein</fullName>
    </recommendedName>
</protein>
<reference evidence="1 2" key="1">
    <citation type="submission" date="2019-07" db="EMBL/GenBank/DDBJ databases">
        <title>Whole genome shotgun sequence of Acinetobacter johnsonii NBRC 102197.</title>
        <authorList>
            <person name="Hosoyama A."/>
            <person name="Uohara A."/>
            <person name="Ohji S."/>
            <person name="Ichikawa N."/>
        </authorList>
    </citation>
    <scope>NUCLEOTIDE SEQUENCE [LARGE SCALE GENOMIC DNA]</scope>
    <source>
        <strain evidence="1 2">NBRC 102197</strain>
    </source>
</reference>
<comment type="caution">
    <text evidence="1">The sequence shown here is derived from an EMBL/GenBank/DDBJ whole genome shotgun (WGS) entry which is preliminary data.</text>
</comment>
<dbReference type="Proteomes" id="UP000321274">
    <property type="component" value="Unassembled WGS sequence"/>
</dbReference>
<dbReference type="NCBIfam" id="TIGR01725">
    <property type="entry name" value="phge_HK97_gp10"/>
    <property type="match status" value="1"/>
</dbReference>
<evidence type="ECO:0008006" key="3">
    <source>
        <dbReference type="Google" id="ProtNLM"/>
    </source>
</evidence>
<gene>
    <name evidence="1" type="ORF">AJO04nite_21920</name>
</gene>
<dbReference type="RefSeq" id="WP_114836944.1">
    <property type="nucleotide sequence ID" value="NZ_BJUJ01000067.1"/>
</dbReference>
<dbReference type="AlphaFoldDB" id="A0AAV3WE71"/>
<dbReference type="InterPro" id="IPR010064">
    <property type="entry name" value="HK97-gp10_tail"/>
</dbReference>
<dbReference type="EMBL" id="BJUJ01000067">
    <property type="protein sequence ID" value="GEK44934.1"/>
    <property type="molecule type" value="Genomic_DNA"/>
</dbReference>
<dbReference type="Pfam" id="PF04883">
    <property type="entry name" value="HK97-gp10_like"/>
    <property type="match status" value="1"/>
</dbReference>
<name>A0AAV3WE71_ACIJO</name>
<evidence type="ECO:0000313" key="2">
    <source>
        <dbReference type="Proteomes" id="UP000321274"/>
    </source>
</evidence>
<organism evidence="1 2">
    <name type="scientific">Acinetobacter johnsonii</name>
    <dbReference type="NCBI Taxonomy" id="40214"/>
    <lineage>
        <taxon>Bacteria</taxon>
        <taxon>Pseudomonadati</taxon>
        <taxon>Pseudomonadota</taxon>
        <taxon>Gammaproteobacteria</taxon>
        <taxon>Moraxellales</taxon>
        <taxon>Moraxellaceae</taxon>
        <taxon>Acinetobacter</taxon>
    </lineage>
</organism>
<accession>A0AAV3WE71</accession>